<reference evidence="1 2" key="1">
    <citation type="submission" date="2024-11" db="EMBL/GenBank/DDBJ databases">
        <title>Adaptive evolution of stress response genes in parasites aligns with host niche diversity.</title>
        <authorList>
            <person name="Hahn C."/>
            <person name="Resl P."/>
        </authorList>
    </citation>
    <scope>NUCLEOTIDE SEQUENCE [LARGE SCALE GENOMIC DNA]</scope>
    <source>
        <strain evidence="1">EGGRZ-B1_66</strain>
        <tissue evidence="1">Body</tissue>
    </source>
</reference>
<name>A0ABD2QLQ1_9PLAT</name>
<keyword evidence="2" id="KW-1185">Reference proteome</keyword>
<gene>
    <name evidence="1" type="ORF">Ciccas_001251</name>
</gene>
<sequence>MVNESKPVLLQDYDSRQTGVHPLHLLNTMKSLEINRDDILCLGTQTNHDYATINPIYSQRISEMLNSSSDIYTQIKRPISLSPSAHSAFRPLHSPFEDEP</sequence>
<dbReference type="AlphaFoldDB" id="A0ABD2QLQ1"/>
<dbReference type="EMBL" id="JBJKFK010000079">
    <property type="protein sequence ID" value="KAL3320062.1"/>
    <property type="molecule type" value="Genomic_DNA"/>
</dbReference>
<dbReference type="Proteomes" id="UP001626550">
    <property type="component" value="Unassembled WGS sequence"/>
</dbReference>
<protein>
    <submittedName>
        <fullName evidence="1">Uncharacterized protein</fullName>
    </submittedName>
</protein>
<proteinExistence type="predicted"/>
<organism evidence="1 2">
    <name type="scientific">Cichlidogyrus casuarinus</name>
    <dbReference type="NCBI Taxonomy" id="1844966"/>
    <lineage>
        <taxon>Eukaryota</taxon>
        <taxon>Metazoa</taxon>
        <taxon>Spiralia</taxon>
        <taxon>Lophotrochozoa</taxon>
        <taxon>Platyhelminthes</taxon>
        <taxon>Monogenea</taxon>
        <taxon>Monopisthocotylea</taxon>
        <taxon>Dactylogyridea</taxon>
        <taxon>Ancyrocephalidae</taxon>
        <taxon>Cichlidogyrus</taxon>
    </lineage>
</organism>
<evidence type="ECO:0000313" key="1">
    <source>
        <dbReference type="EMBL" id="KAL3320062.1"/>
    </source>
</evidence>
<accession>A0ABD2QLQ1</accession>
<evidence type="ECO:0000313" key="2">
    <source>
        <dbReference type="Proteomes" id="UP001626550"/>
    </source>
</evidence>
<comment type="caution">
    <text evidence="1">The sequence shown here is derived from an EMBL/GenBank/DDBJ whole genome shotgun (WGS) entry which is preliminary data.</text>
</comment>